<reference evidence="1" key="1">
    <citation type="submission" date="2014-11" db="EMBL/GenBank/DDBJ databases">
        <authorList>
            <person name="Amaro Gonzalez C."/>
        </authorList>
    </citation>
    <scope>NUCLEOTIDE SEQUENCE</scope>
</reference>
<evidence type="ECO:0000313" key="1">
    <source>
        <dbReference type="EMBL" id="JAH55624.1"/>
    </source>
</evidence>
<reference evidence="1" key="2">
    <citation type="journal article" date="2015" name="Fish Shellfish Immunol.">
        <title>Early steps in the European eel (Anguilla anguilla)-Vibrio vulnificus interaction in the gills: Role of the RtxA13 toxin.</title>
        <authorList>
            <person name="Callol A."/>
            <person name="Pajuelo D."/>
            <person name="Ebbesson L."/>
            <person name="Teles M."/>
            <person name="MacKenzie S."/>
            <person name="Amaro C."/>
        </authorList>
    </citation>
    <scope>NUCLEOTIDE SEQUENCE</scope>
</reference>
<accession>A0A0E9TPG8</accession>
<proteinExistence type="predicted"/>
<organism evidence="1">
    <name type="scientific">Anguilla anguilla</name>
    <name type="common">European freshwater eel</name>
    <name type="synonym">Muraena anguilla</name>
    <dbReference type="NCBI Taxonomy" id="7936"/>
    <lineage>
        <taxon>Eukaryota</taxon>
        <taxon>Metazoa</taxon>
        <taxon>Chordata</taxon>
        <taxon>Craniata</taxon>
        <taxon>Vertebrata</taxon>
        <taxon>Euteleostomi</taxon>
        <taxon>Actinopterygii</taxon>
        <taxon>Neopterygii</taxon>
        <taxon>Teleostei</taxon>
        <taxon>Anguilliformes</taxon>
        <taxon>Anguillidae</taxon>
        <taxon>Anguilla</taxon>
    </lineage>
</organism>
<sequence>MSCRSLPRKQETSVLTTSTSSAAVHFNIQ</sequence>
<dbReference type="AlphaFoldDB" id="A0A0E9TPG8"/>
<protein>
    <submittedName>
        <fullName evidence="1">Uncharacterized protein</fullName>
    </submittedName>
</protein>
<name>A0A0E9TPG8_ANGAN</name>
<dbReference type="EMBL" id="GBXM01052953">
    <property type="protein sequence ID" value="JAH55624.1"/>
    <property type="molecule type" value="Transcribed_RNA"/>
</dbReference>